<evidence type="ECO:0000256" key="3">
    <source>
        <dbReference type="ARBA" id="ARBA00023002"/>
    </source>
</evidence>
<dbReference type="Gene3D" id="3.40.50.720">
    <property type="entry name" value="NAD(P)-binding Rossmann-like Domain"/>
    <property type="match status" value="1"/>
</dbReference>
<dbReference type="InterPro" id="IPR003340">
    <property type="entry name" value="B3_DNA-bd"/>
</dbReference>
<keyword evidence="2" id="KW-0862">Zinc</keyword>
<comment type="caution">
    <text evidence="9">The sequence shown here is derived from an EMBL/GenBank/DDBJ whole genome shotgun (WGS) entry which is preliminary data.</text>
</comment>
<proteinExistence type="predicted"/>
<reference evidence="9 10" key="1">
    <citation type="journal article" date="2021" name="Nat. Plants">
        <title>The Taxus genome provides insights into paclitaxel biosynthesis.</title>
        <authorList>
            <person name="Xiong X."/>
            <person name="Gou J."/>
            <person name="Liao Q."/>
            <person name="Li Y."/>
            <person name="Zhou Q."/>
            <person name="Bi G."/>
            <person name="Li C."/>
            <person name="Du R."/>
            <person name="Wang X."/>
            <person name="Sun T."/>
            <person name="Guo L."/>
            <person name="Liang H."/>
            <person name="Lu P."/>
            <person name="Wu Y."/>
            <person name="Zhang Z."/>
            <person name="Ro D.K."/>
            <person name="Shang Y."/>
            <person name="Huang S."/>
            <person name="Yan J."/>
        </authorList>
    </citation>
    <scope>NUCLEOTIDE SEQUENCE [LARGE SCALE GENOMIC DNA]</scope>
    <source>
        <strain evidence="9">Ta-2019</strain>
    </source>
</reference>
<dbReference type="CDD" id="cd10017">
    <property type="entry name" value="B3_DNA"/>
    <property type="match status" value="1"/>
</dbReference>
<gene>
    <name evidence="9" type="ORF">KI387_030737</name>
</gene>
<dbReference type="SUPFAM" id="SSF101936">
    <property type="entry name" value="DNA-binding pseudobarrel domain"/>
    <property type="match status" value="1"/>
</dbReference>
<keyword evidence="5" id="KW-0238">DNA-binding</keyword>
<dbReference type="Pfam" id="PF02362">
    <property type="entry name" value="B3"/>
    <property type="match status" value="1"/>
</dbReference>
<dbReference type="GO" id="GO:0046872">
    <property type="term" value="F:metal ion binding"/>
    <property type="evidence" value="ECO:0007669"/>
    <property type="project" value="UniProtKB-KW"/>
</dbReference>
<keyword evidence="10" id="KW-1185">Reference proteome</keyword>
<evidence type="ECO:0000256" key="2">
    <source>
        <dbReference type="ARBA" id="ARBA00022833"/>
    </source>
</evidence>
<keyword evidence="6" id="KW-0804">Transcription</keyword>
<feature type="domain" description="TF-B3" evidence="8">
    <location>
        <begin position="67"/>
        <end position="158"/>
    </location>
</feature>
<dbReference type="Proteomes" id="UP000824469">
    <property type="component" value="Unassembled WGS sequence"/>
</dbReference>
<dbReference type="AlphaFoldDB" id="A0AA38CFF0"/>
<evidence type="ECO:0000313" key="9">
    <source>
        <dbReference type="EMBL" id="KAH9299055.1"/>
    </source>
</evidence>
<evidence type="ECO:0000259" key="8">
    <source>
        <dbReference type="PROSITE" id="PS50863"/>
    </source>
</evidence>
<sequence length="175" mass="19885">MIYFGMTCLGVVGLRGLGHMAVKFGKAFGLHVIVIITSLMKENEAKEILGAYNFLISRNENQMKEAAKALDYIIDMVSVILIRIPPAFFKNIRKEDMNLEGPSGHKWIVKLWHGGTKMEFRPGWESFVCDHEITLGEFLVFKRPFAEAERKKALEDAKSFTSNKPFCLLLMKPSN</sequence>
<accession>A0AA38CFF0</accession>
<dbReference type="InterPro" id="IPR036291">
    <property type="entry name" value="NAD(P)-bd_dom_sf"/>
</dbReference>
<dbReference type="EMBL" id="JAHRHJ020000010">
    <property type="protein sequence ID" value="KAH9299055.1"/>
    <property type="molecule type" value="Genomic_DNA"/>
</dbReference>
<keyword evidence="4" id="KW-0805">Transcription regulation</keyword>
<dbReference type="GO" id="GO:0016616">
    <property type="term" value="F:oxidoreductase activity, acting on the CH-OH group of donors, NAD or NADP as acceptor"/>
    <property type="evidence" value="ECO:0007669"/>
    <property type="project" value="InterPro"/>
</dbReference>
<name>A0AA38CFF0_TAXCH</name>
<dbReference type="PANTHER" id="PTHR42683">
    <property type="entry name" value="ALDEHYDE REDUCTASE"/>
    <property type="match status" value="1"/>
</dbReference>
<dbReference type="GO" id="GO:0003677">
    <property type="term" value="F:DNA binding"/>
    <property type="evidence" value="ECO:0007669"/>
    <property type="project" value="UniProtKB-KW"/>
</dbReference>
<feature type="non-terminal residue" evidence="9">
    <location>
        <position position="175"/>
    </location>
</feature>
<dbReference type="InterPro" id="IPR047109">
    <property type="entry name" value="CAD-like"/>
</dbReference>
<evidence type="ECO:0000256" key="1">
    <source>
        <dbReference type="ARBA" id="ARBA00022723"/>
    </source>
</evidence>
<evidence type="ECO:0000256" key="4">
    <source>
        <dbReference type="ARBA" id="ARBA00023015"/>
    </source>
</evidence>
<evidence type="ECO:0000256" key="6">
    <source>
        <dbReference type="ARBA" id="ARBA00023163"/>
    </source>
</evidence>
<evidence type="ECO:0000313" key="10">
    <source>
        <dbReference type="Proteomes" id="UP000824469"/>
    </source>
</evidence>
<keyword evidence="7" id="KW-0539">Nucleus</keyword>
<keyword evidence="3" id="KW-0560">Oxidoreductase</keyword>
<dbReference type="InterPro" id="IPR015300">
    <property type="entry name" value="DNA-bd_pseudobarrel_sf"/>
</dbReference>
<evidence type="ECO:0000256" key="7">
    <source>
        <dbReference type="ARBA" id="ARBA00023242"/>
    </source>
</evidence>
<keyword evidence="1" id="KW-0479">Metal-binding</keyword>
<dbReference type="SUPFAM" id="SSF51735">
    <property type="entry name" value="NAD(P)-binding Rossmann-fold domains"/>
    <property type="match status" value="1"/>
</dbReference>
<organism evidence="9 10">
    <name type="scientific">Taxus chinensis</name>
    <name type="common">Chinese yew</name>
    <name type="synonym">Taxus wallichiana var. chinensis</name>
    <dbReference type="NCBI Taxonomy" id="29808"/>
    <lineage>
        <taxon>Eukaryota</taxon>
        <taxon>Viridiplantae</taxon>
        <taxon>Streptophyta</taxon>
        <taxon>Embryophyta</taxon>
        <taxon>Tracheophyta</taxon>
        <taxon>Spermatophyta</taxon>
        <taxon>Pinopsida</taxon>
        <taxon>Pinidae</taxon>
        <taxon>Conifers II</taxon>
        <taxon>Cupressales</taxon>
        <taxon>Taxaceae</taxon>
        <taxon>Taxus</taxon>
    </lineage>
</organism>
<evidence type="ECO:0000256" key="5">
    <source>
        <dbReference type="ARBA" id="ARBA00023125"/>
    </source>
</evidence>
<dbReference type="PROSITE" id="PS50863">
    <property type="entry name" value="B3"/>
    <property type="match status" value="1"/>
</dbReference>
<protein>
    <recommendedName>
        <fullName evidence="8">TF-B3 domain-containing protein</fullName>
    </recommendedName>
</protein>